<sequence length="155" mass="16954">MKESLLELEKHTASKNGHVEGSDSHRDVQVVKSGAKNGSSAALQEVQYMHPNEVPKSTYANTEVKETKPPPKASRAGTLPLKKEWIVKSEAKNGSSALQEVQYAQPIKFPEKTYANTELGSDVDWASHIGGKRHASRIDEIQKLASQQVSVSECS</sequence>
<feature type="region of interest" description="Disordered" evidence="1">
    <location>
        <begin position="49"/>
        <end position="79"/>
    </location>
</feature>
<feature type="region of interest" description="Disordered" evidence="1">
    <location>
        <begin position="1"/>
        <end position="26"/>
    </location>
</feature>
<proteinExistence type="predicted"/>
<dbReference type="EMBL" id="JBEAFC010000012">
    <property type="protein sequence ID" value="KAL1534407.1"/>
    <property type="molecule type" value="Genomic_DNA"/>
</dbReference>
<comment type="caution">
    <text evidence="2">The sequence shown here is derived from an EMBL/GenBank/DDBJ whole genome shotgun (WGS) entry which is preliminary data.</text>
</comment>
<reference evidence="2 3" key="1">
    <citation type="submission" date="2024-06" db="EMBL/GenBank/DDBJ databases">
        <title>A chromosome level genome sequence of Diviner's sage (Salvia divinorum).</title>
        <authorList>
            <person name="Ford S.A."/>
            <person name="Ro D.-K."/>
            <person name="Ness R.W."/>
            <person name="Phillips M.A."/>
        </authorList>
    </citation>
    <scope>NUCLEOTIDE SEQUENCE [LARGE SCALE GENOMIC DNA]</scope>
    <source>
        <strain evidence="2">SAF-2024a</strain>
        <tissue evidence="2">Leaf</tissue>
    </source>
</reference>
<evidence type="ECO:0000313" key="3">
    <source>
        <dbReference type="Proteomes" id="UP001567538"/>
    </source>
</evidence>
<name>A0ABD1FRV6_SALDI</name>
<dbReference type="Proteomes" id="UP001567538">
    <property type="component" value="Unassembled WGS sequence"/>
</dbReference>
<organism evidence="2 3">
    <name type="scientific">Salvia divinorum</name>
    <name type="common">Maria pastora</name>
    <name type="synonym">Diviner's sage</name>
    <dbReference type="NCBI Taxonomy" id="28513"/>
    <lineage>
        <taxon>Eukaryota</taxon>
        <taxon>Viridiplantae</taxon>
        <taxon>Streptophyta</taxon>
        <taxon>Embryophyta</taxon>
        <taxon>Tracheophyta</taxon>
        <taxon>Spermatophyta</taxon>
        <taxon>Magnoliopsida</taxon>
        <taxon>eudicotyledons</taxon>
        <taxon>Gunneridae</taxon>
        <taxon>Pentapetalae</taxon>
        <taxon>asterids</taxon>
        <taxon>lamiids</taxon>
        <taxon>Lamiales</taxon>
        <taxon>Lamiaceae</taxon>
        <taxon>Nepetoideae</taxon>
        <taxon>Mentheae</taxon>
        <taxon>Salviinae</taxon>
        <taxon>Salvia</taxon>
        <taxon>Salvia subgen. Calosphace</taxon>
    </lineage>
</organism>
<evidence type="ECO:0000313" key="2">
    <source>
        <dbReference type="EMBL" id="KAL1534407.1"/>
    </source>
</evidence>
<dbReference type="AlphaFoldDB" id="A0ABD1FRV6"/>
<protein>
    <submittedName>
        <fullName evidence="2">Uncharacterized protein</fullName>
    </submittedName>
</protein>
<evidence type="ECO:0000256" key="1">
    <source>
        <dbReference type="SAM" id="MobiDB-lite"/>
    </source>
</evidence>
<accession>A0ABD1FRV6</accession>
<gene>
    <name evidence="2" type="ORF">AAHA92_30588</name>
</gene>
<keyword evidence="3" id="KW-1185">Reference proteome</keyword>